<evidence type="ECO:0000256" key="2">
    <source>
        <dbReference type="ARBA" id="ARBA00024035"/>
    </source>
</evidence>
<gene>
    <name evidence="5" type="ORF">SAMN04487931_105199</name>
</gene>
<dbReference type="Gene3D" id="3.40.50.10790">
    <property type="entry name" value="S-adenosyl-l-methionine hydroxide adenosyltransferase, N-terminal"/>
    <property type="match status" value="1"/>
</dbReference>
<evidence type="ECO:0000259" key="3">
    <source>
        <dbReference type="Pfam" id="PF01887"/>
    </source>
</evidence>
<dbReference type="SUPFAM" id="SSF101852">
    <property type="entry name" value="Bacterial fluorinating enzyme, C-terminal domain"/>
    <property type="match status" value="1"/>
</dbReference>
<sequence>MANIDKKPIILLTDFGRQDSFSGVLKGVIASVSPESKVIDLSHEVNPQDILHGSFLLSTSCSYFPRGSVFCCIVDPGVGSSRKGICIQTQDYYFVGPDNGLLWKAASDNKINRIIHLANKAFFLDSVSSTFHGRDIFAPVAAHISKGIEDISTLGKPLEKCVEYHFPRIDKTAFSMELTVIHIDWFGNVILNLKETKFRQFVQNKRYCLKINGIRIEKTVSSYSFAQEGELFLIGSSSAYMEIAVKNSSAAQRLAVKRMDKAMLVIVDP</sequence>
<evidence type="ECO:0008006" key="7">
    <source>
        <dbReference type="Google" id="ProtNLM"/>
    </source>
</evidence>
<dbReference type="Pfam" id="PF01887">
    <property type="entry name" value="SAM_HAT_N"/>
    <property type="match status" value="1"/>
</dbReference>
<name>A0A1H2GH80_9BACT</name>
<dbReference type="InterPro" id="IPR023227">
    <property type="entry name" value="SAM_OH_AdoTrfase_C_sf"/>
</dbReference>
<keyword evidence="1" id="KW-0949">S-adenosyl-L-methionine</keyword>
<protein>
    <recommendedName>
        <fullName evidence="7">Adenosyl-chloride synthase</fullName>
    </recommendedName>
</protein>
<evidence type="ECO:0000313" key="5">
    <source>
        <dbReference type="EMBL" id="SDU18852.1"/>
    </source>
</evidence>
<evidence type="ECO:0000259" key="4">
    <source>
        <dbReference type="Pfam" id="PF20257"/>
    </source>
</evidence>
<accession>A0A1H2GH80</accession>
<dbReference type="EMBL" id="FNLL01000005">
    <property type="protein sequence ID" value="SDU18852.1"/>
    <property type="molecule type" value="Genomic_DNA"/>
</dbReference>
<dbReference type="PANTHER" id="PTHR35092">
    <property type="entry name" value="CHLORINASE MJ1651"/>
    <property type="match status" value="1"/>
</dbReference>
<proteinExistence type="inferred from homology"/>
<dbReference type="PANTHER" id="PTHR35092:SF1">
    <property type="entry name" value="CHLORINASE MJ1651"/>
    <property type="match status" value="1"/>
</dbReference>
<comment type="similarity">
    <text evidence="2">Belongs to the SAM hydrolase / SAM-dependent halogenase family.</text>
</comment>
<dbReference type="InterPro" id="IPR046469">
    <property type="entry name" value="SAM_HAT_N"/>
</dbReference>
<feature type="domain" description="S-adenosyl-l-methionine hydroxide adenosyltransferase C-terminal" evidence="4">
    <location>
        <begin position="179"/>
        <end position="261"/>
    </location>
</feature>
<dbReference type="InterPro" id="IPR046470">
    <property type="entry name" value="SAM_HAT_C"/>
</dbReference>
<reference evidence="6" key="1">
    <citation type="submission" date="2016-10" db="EMBL/GenBank/DDBJ databases">
        <authorList>
            <person name="Varghese N."/>
            <person name="Submissions S."/>
        </authorList>
    </citation>
    <scope>NUCLEOTIDE SEQUENCE [LARGE SCALE GENOMIC DNA]</scope>
    <source>
        <strain evidence="6">DSM 3384</strain>
    </source>
</reference>
<dbReference type="Pfam" id="PF20257">
    <property type="entry name" value="SAM_HAT_C"/>
    <property type="match status" value="1"/>
</dbReference>
<dbReference type="InterPro" id="IPR023228">
    <property type="entry name" value="SAM_OH_AdoTrfase_N_sf"/>
</dbReference>
<evidence type="ECO:0000256" key="1">
    <source>
        <dbReference type="ARBA" id="ARBA00022691"/>
    </source>
</evidence>
<evidence type="ECO:0000313" key="6">
    <source>
        <dbReference type="Proteomes" id="UP000199608"/>
    </source>
</evidence>
<feature type="domain" description="S-adenosyl-l-methionine hydroxide adenosyltransferase N-terminal" evidence="3">
    <location>
        <begin position="9"/>
        <end position="152"/>
    </location>
</feature>
<dbReference type="RefSeq" id="WP_092233500.1">
    <property type="nucleotide sequence ID" value="NZ_FNLL01000005.1"/>
</dbReference>
<dbReference type="SUPFAM" id="SSF102522">
    <property type="entry name" value="Bacterial fluorinating enzyme, N-terminal domain"/>
    <property type="match status" value="1"/>
</dbReference>
<dbReference type="AlphaFoldDB" id="A0A1H2GH80"/>
<dbReference type="PIRSF" id="PIRSF006779">
    <property type="entry name" value="UCP006779"/>
    <property type="match status" value="1"/>
</dbReference>
<keyword evidence="6" id="KW-1185">Reference proteome</keyword>
<dbReference type="Proteomes" id="UP000199608">
    <property type="component" value="Unassembled WGS sequence"/>
</dbReference>
<dbReference type="InterPro" id="IPR002747">
    <property type="entry name" value="SAM_OH_AdoTrfase"/>
</dbReference>
<dbReference type="Gene3D" id="2.40.30.90">
    <property type="entry name" value="Bacterial fluorinating enzyme like"/>
    <property type="match status" value="1"/>
</dbReference>
<organism evidence="5 6">
    <name type="scientific">Desulfobacula phenolica</name>
    <dbReference type="NCBI Taxonomy" id="90732"/>
    <lineage>
        <taxon>Bacteria</taxon>
        <taxon>Pseudomonadati</taxon>
        <taxon>Thermodesulfobacteriota</taxon>
        <taxon>Desulfobacteria</taxon>
        <taxon>Desulfobacterales</taxon>
        <taxon>Desulfobacteraceae</taxon>
        <taxon>Desulfobacula</taxon>
    </lineage>
</organism>